<proteinExistence type="predicted"/>
<organism evidence="1 2">
    <name type="scientific">Caenorhabditis japonica</name>
    <dbReference type="NCBI Taxonomy" id="281687"/>
    <lineage>
        <taxon>Eukaryota</taxon>
        <taxon>Metazoa</taxon>
        <taxon>Ecdysozoa</taxon>
        <taxon>Nematoda</taxon>
        <taxon>Chromadorea</taxon>
        <taxon>Rhabditida</taxon>
        <taxon>Rhabditina</taxon>
        <taxon>Rhabditomorpha</taxon>
        <taxon>Rhabditoidea</taxon>
        <taxon>Rhabditidae</taxon>
        <taxon>Peloderinae</taxon>
        <taxon>Caenorhabditis</taxon>
    </lineage>
</organism>
<reference evidence="1" key="2">
    <citation type="submission" date="2022-06" db="UniProtKB">
        <authorList>
            <consortium name="EnsemblMetazoa"/>
        </authorList>
    </citation>
    <scope>IDENTIFICATION</scope>
    <source>
        <strain evidence="1">DF5081</strain>
    </source>
</reference>
<dbReference type="EnsemblMetazoa" id="CJA40592.1">
    <property type="protein sequence ID" value="CJA40592.1"/>
    <property type="gene ID" value="WBGene00216440"/>
</dbReference>
<protein>
    <submittedName>
        <fullName evidence="1">Uncharacterized protein</fullName>
    </submittedName>
</protein>
<name>A0A8R1IY61_CAEJA</name>
<keyword evidence="2" id="KW-1185">Reference proteome</keyword>
<accession>A0A8R1IY61</accession>
<evidence type="ECO:0000313" key="1">
    <source>
        <dbReference type="EnsemblMetazoa" id="CJA40592.1"/>
    </source>
</evidence>
<evidence type="ECO:0000313" key="2">
    <source>
        <dbReference type="Proteomes" id="UP000005237"/>
    </source>
</evidence>
<reference evidence="2" key="1">
    <citation type="submission" date="2010-08" db="EMBL/GenBank/DDBJ databases">
        <authorList>
            <consortium name="Caenorhabditis japonica Sequencing Consortium"/>
            <person name="Wilson R.K."/>
        </authorList>
    </citation>
    <scope>NUCLEOTIDE SEQUENCE [LARGE SCALE GENOMIC DNA]</scope>
    <source>
        <strain evidence="2">DF5081</strain>
    </source>
</reference>
<dbReference type="AlphaFoldDB" id="A0A8R1IY61"/>
<dbReference type="Proteomes" id="UP000005237">
    <property type="component" value="Unassembled WGS sequence"/>
</dbReference>
<sequence>MIPRNVNPLNFSIPTTADELKVRIEFMYFDADSIVLIDNLHYNGQICEIVLLTESHVHNCKIFRLMTSQSTNLLSPHWNR</sequence>